<dbReference type="EMBL" id="AY327402">
    <property type="protein sequence ID" value="AAQ91756.1"/>
    <property type="molecule type" value="Genomic_DNA"/>
</dbReference>
<organismHost>
    <name type="scientific">Lepidoptera</name>
    <name type="common">moths &amp; butterflies</name>
    <dbReference type="NCBI Taxonomy" id="7088"/>
</organismHost>
<dbReference type="GO" id="GO:0005576">
    <property type="term" value="C:extracellular region"/>
    <property type="evidence" value="ECO:0007669"/>
    <property type="project" value="InterPro"/>
</dbReference>
<protein>
    <recommendedName>
        <fullName evidence="1">Chitin-binding type-2 domain-containing protein</fullName>
    </recommendedName>
</protein>
<reference evidence="2 3" key="5">
    <citation type="journal article" date="2005" name="J. Gen. Virol.">
        <title>Gene organization and sequencing of the Choristoneura fumiferana defective nucleopolyhedrovirus genome.</title>
        <authorList>
            <person name="Lauzon H.A."/>
            <person name="Jamieson P.B."/>
            <person name="Krell P.J."/>
            <person name="Arif B.M."/>
        </authorList>
    </citation>
    <scope>NUCLEOTIDE SEQUENCE [LARGE SCALE GENOMIC DNA]</scope>
</reference>
<proteinExistence type="predicted"/>
<dbReference type="GeneID" id="2943807"/>
<evidence type="ECO:0000313" key="2">
    <source>
        <dbReference type="EMBL" id="AAQ91756.1"/>
    </source>
</evidence>
<dbReference type="OrthoDB" id="26259at10239"/>
<dbReference type="Gene3D" id="2.170.140.10">
    <property type="entry name" value="Chitin binding domain"/>
    <property type="match status" value="1"/>
</dbReference>
<reference evidence="3" key="3">
    <citation type="journal article" date="1999" name="J. Gen. Virol.">
        <title>Molecular analysis of the p48 gene of Choristoneura fumiferana multicapsid nucleopolyhedroviruses CfMNPV and CfDEFNPV.</title>
        <authorList>
            <person name="Li X."/>
            <person name="Lauzon H.A."/>
            <person name="Sohi S.S."/>
            <person name="Palli S.R."/>
            <person name="Retnakaran A."/>
            <person name="Arif B.M."/>
        </authorList>
    </citation>
    <scope>NUCLEOTIDE SEQUENCE [LARGE SCALE GENOMIC DNA]</scope>
</reference>
<evidence type="ECO:0000313" key="3">
    <source>
        <dbReference type="Proteomes" id="UP000202937"/>
    </source>
</evidence>
<evidence type="ECO:0000259" key="1">
    <source>
        <dbReference type="PROSITE" id="PS50940"/>
    </source>
</evidence>
<dbReference type="Pfam" id="PF01607">
    <property type="entry name" value="CBM_14"/>
    <property type="match status" value="1"/>
</dbReference>
<keyword evidence="3" id="KW-1185">Reference proteome</keyword>
<sequence>MNWLIIIIFVILLILLIYTLSVKQQQQHKKEQENNVLQRCADLGGFGNVISDYCDKFYMCAGGLAIPLYCNSGFAYDYTTGQCAHADTVDCQGRPFLRL</sequence>
<organism evidence="2 3">
    <name type="scientific">Choristoneura fumiferana defective polyhedrosis virus</name>
    <name type="common">Cfdef</name>
    <dbReference type="NCBI Taxonomy" id="74660"/>
    <lineage>
        <taxon>Viruses</taxon>
        <taxon>Viruses incertae sedis</taxon>
        <taxon>Naldaviricetes</taxon>
        <taxon>Lefavirales</taxon>
        <taxon>Baculoviridae</taxon>
        <taxon>Alphabaculovirus</taxon>
        <taxon>Alphabaculovirus alterchofumiferanae</taxon>
    </lineage>
</organism>
<dbReference type="SMART" id="SM00494">
    <property type="entry name" value="ChtBD2"/>
    <property type="match status" value="1"/>
</dbReference>
<dbReference type="SUPFAM" id="SSF57625">
    <property type="entry name" value="Invertebrate chitin-binding proteins"/>
    <property type="match status" value="1"/>
</dbReference>
<dbReference type="InterPro" id="IPR036508">
    <property type="entry name" value="Chitin-bd_dom_sf"/>
</dbReference>
<dbReference type="PROSITE" id="PS50940">
    <property type="entry name" value="CHIT_BIND_II"/>
    <property type="match status" value="1"/>
</dbReference>
<reference evidence="3" key="2">
    <citation type="journal article" date="1996" name="Virus Genes">
        <title>The putative LEF-1 proteins from two distinct Choristoneura fumiferana multiple nucleopolyhedroviruses share domain homology to eukaryotic primases.</title>
        <authorList>
            <person name="Barrett J.W."/>
            <person name="Lauzon H.A."/>
            <person name="Mercuri P.S."/>
            <person name="Krell P.J."/>
            <person name="Sohi S.S."/>
            <person name="Arif B.M."/>
        </authorList>
    </citation>
    <scope>NUCLEOTIDE SEQUENCE [LARGE SCALE GENOMIC DNA]</scope>
</reference>
<dbReference type="RefSeq" id="NP_932713.1">
    <property type="nucleotide sequence ID" value="NC_005137.2"/>
</dbReference>
<dbReference type="GO" id="GO:0008061">
    <property type="term" value="F:chitin binding"/>
    <property type="evidence" value="ECO:0007669"/>
    <property type="project" value="InterPro"/>
</dbReference>
<dbReference type="CAZy" id="CBM14">
    <property type="family name" value="Carbohydrate-Binding Module Family 14"/>
</dbReference>
<reference evidence="3" key="1">
    <citation type="journal article" date="1995" name="J. Gen. Virol.">
        <title>Characterization, sequencing and phylogeny of the ecdysteroid UDP-glucosyltransferase gene from two distinct nuclear polyhedrosis viruses isolated from Choristoneura fumiferana.</title>
        <authorList>
            <person name="Barrett J.W."/>
            <person name="Krell P.J."/>
            <person name="Arif B.M."/>
        </authorList>
    </citation>
    <scope>NUCLEOTIDE SEQUENCE [LARGE SCALE GENOMIC DNA]</scope>
</reference>
<dbReference type="InterPro" id="IPR002557">
    <property type="entry name" value="Chitin-bd_dom"/>
</dbReference>
<reference evidence="2 3" key="4">
    <citation type="journal article" date="2000" name="Virology">
        <title>Characterization of an overexpressed spindle protein during a baculovirus infection.</title>
        <authorList>
            <person name="Li X."/>
            <person name="Barrett J."/>
            <person name="Pang A."/>
            <person name="Klose R.J."/>
            <person name="Krell P.J."/>
            <person name="Arif B.M."/>
        </authorList>
    </citation>
    <scope>NUCLEOTIDE SEQUENCE [LARGE SCALE GENOMIC DNA]</scope>
</reference>
<dbReference type="Proteomes" id="UP000202937">
    <property type="component" value="Segment"/>
</dbReference>
<accession>Q6VTN5</accession>
<name>Q6VTN5_NPVCD</name>
<dbReference type="KEGG" id="vg:2943807"/>
<feature type="domain" description="Chitin-binding type-2" evidence="1">
    <location>
        <begin position="37"/>
        <end position="93"/>
    </location>
</feature>